<feature type="region of interest" description="Disordered" evidence="1">
    <location>
        <begin position="117"/>
        <end position="169"/>
    </location>
</feature>
<evidence type="ECO:0000313" key="3">
    <source>
        <dbReference type="Proteomes" id="UP000253975"/>
    </source>
</evidence>
<comment type="caution">
    <text evidence="2">The sequence shown here is derived from an EMBL/GenBank/DDBJ whole genome shotgun (WGS) entry which is preliminary data.</text>
</comment>
<gene>
    <name evidence="2" type="ORF">C1881_04305</name>
</gene>
<dbReference type="AlphaFoldDB" id="A0A369LJ53"/>
<proteinExistence type="predicted"/>
<dbReference type="RefSeq" id="WP_114615308.1">
    <property type="nucleotide sequence ID" value="NZ_PPTO01000005.1"/>
</dbReference>
<sequence length="309" mass="32085">MKRLGGEIEVSNPRKRVKLAPAAASLVTFSFALLLSSSLLYAALFPGFSTPSSYASFYAEKSNAASPEGIIRALVGGGSSEVSSVDGNGPSSDVSASSALTFSSFFASAIQSTEANVSKTESVKTQNPSSDNLSSDGASGDSDQLGPSGGSPAGSEDSGGAASGSGGVATASGLTAAEENEFHAFLVDRFNQCVQLSGSLRESSGHLQYDADLGDFGDAAQWYSDMLIYDNSIDSMKVELNRKIPAAERSRYCNFWSEIQCMVNDLGTMSAALVNQWGIAKRSGSASAVDTSATYASYRAHEDRARSLA</sequence>
<accession>A0A369LJ53</accession>
<organism evidence="2 3">
    <name type="scientific">Slackia isoflavoniconvertens</name>
    <dbReference type="NCBI Taxonomy" id="572010"/>
    <lineage>
        <taxon>Bacteria</taxon>
        <taxon>Bacillati</taxon>
        <taxon>Actinomycetota</taxon>
        <taxon>Coriobacteriia</taxon>
        <taxon>Eggerthellales</taxon>
        <taxon>Eggerthellaceae</taxon>
        <taxon>Slackia</taxon>
    </lineage>
</organism>
<feature type="compositionally biased region" description="Polar residues" evidence="1">
    <location>
        <begin position="117"/>
        <end position="137"/>
    </location>
</feature>
<protein>
    <submittedName>
        <fullName evidence="2">Uncharacterized protein</fullName>
    </submittedName>
</protein>
<reference evidence="2 3" key="1">
    <citation type="journal article" date="2018" name="Elife">
        <title>Discovery and characterization of a prevalent human gut bacterial enzyme sufficient for the inactivation of a family of plant toxins.</title>
        <authorList>
            <person name="Koppel N."/>
            <person name="Bisanz J.E."/>
            <person name="Pandelia M.E."/>
            <person name="Turnbaugh P.J."/>
            <person name="Balskus E.P."/>
        </authorList>
    </citation>
    <scope>NUCLEOTIDE SEQUENCE [LARGE SCALE GENOMIC DNA]</scope>
    <source>
        <strain evidence="2 3">OB21 GAM31</strain>
    </source>
</reference>
<dbReference type="Proteomes" id="UP000253975">
    <property type="component" value="Unassembled WGS sequence"/>
</dbReference>
<name>A0A369LJ53_9ACTN</name>
<dbReference type="EMBL" id="PPTO01000005">
    <property type="protein sequence ID" value="RDB59360.1"/>
    <property type="molecule type" value="Genomic_DNA"/>
</dbReference>
<evidence type="ECO:0000256" key="1">
    <source>
        <dbReference type="SAM" id="MobiDB-lite"/>
    </source>
</evidence>
<evidence type="ECO:0000313" key="2">
    <source>
        <dbReference type="EMBL" id="RDB59360.1"/>
    </source>
</evidence>